<evidence type="ECO:0000313" key="2">
    <source>
        <dbReference type="Proteomes" id="UP000187651"/>
    </source>
</evidence>
<dbReference type="EMBL" id="FNHZ01000009">
    <property type="protein sequence ID" value="SDN23578.1"/>
    <property type="molecule type" value="Genomic_DNA"/>
</dbReference>
<organism evidence="1 2">
    <name type="scientific">Lachnospira pectinoschiza</name>
    <dbReference type="NCBI Taxonomy" id="28052"/>
    <lineage>
        <taxon>Bacteria</taxon>
        <taxon>Bacillati</taxon>
        <taxon>Bacillota</taxon>
        <taxon>Clostridia</taxon>
        <taxon>Lachnospirales</taxon>
        <taxon>Lachnospiraceae</taxon>
        <taxon>Lachnospira</taxon>
    </lineage>
</organism>
<protein>
    <submittedName>
        <fullName evidence="1">RloB-like protein</fullName>
    </submittedName>
</protein>
<dbReference type="AlphaFoldDB" id="A0A1G9ZQK1"/>
<keyword evidence="2" id="KW-1185">Reference proteome</keyword>
<dbReference type="RefSeq" id="WP_083330358.1">
    <property type="nucleotide sequence ID" value="NZ_FNHZ01000009.1"/>
</dbReference>
<evidence type="ECO:0000313" key="1">
    <source>
        <dbReference type="EMBL" id="SDN23578.1"/>
    </source>
</evidence>
<dbReference type="OrthoDB" id="9796523at2"/>
<name>A0A1G9ZQK1_9FIRM</name>
<accession>A0A1G9ZQK1</accession>
<dbReference type="Pfam" id="PF13707">
    <property type="entry name" value="RloB"/>
    <property type="match status" value="1"/>
</dbReference>
<dbReference type="Proteomes" id="UP000187651">
    <property type="component" value="Unassembled WGS sequence"/>
</dbReference>
<dbReference type="InterPro" id="IPR025591">
    <property type="entry name" value="RloB"/>
</dbReference>
<proteinExistence type="predicted"/>
<sequence length="235" mass="27368">MPVHVYSNWNKRATDQEEKKEPYRHYYFICEGEKTEPYYIKSLINNRKKLGIHPLIDIRLMEKTGKHTHLSAPSKLVDFAIKQKKKLDNYDKKLDRVIIVFDADVFETMYKNYDEIVEKVEQESDNILGVTNPGFELFLLLHLDDAYEKYIKGHEKEFMTPTKGNSYGYAYELVKEELGIDPKKDPKIGDLANDILKAIEEEKNINQDTHNVKGKITSNIGQIIAEIINEKVISN</sequence>
<reference evidence="2" key="1">
    <citation type="submission" date="2016-10" db="EMBL/GenBank/DDBJ databases">
        <authorList>
            <person name="Varghese N."/>
            <person name="Submissions S."/>
        </authorList>
    </citation>
    <scope>NUCLEOTIDE SEQUENCE [LARGE SCALE GENOMIC DNA]</scope>
    <source>
        <strain evidence="2">M83</strain>
    </source>
</reference>
<gene>
    <name evidence="1" type="ORF">SAMN05216544_2215</name>
</gene>